<proteinExistence type="inferred from homology"/>
<dbReference type="AlphaFoldDB" id="A0A5S5DSB5"/>
<feature type="transmembrane region" description="Helical" evidence="6">
    <location>
        <begin position="55"/>
        <end position="72"/>
    </location>
</feature>
<feature type="transmembrane region" description="Helical" evidence="6">
    <location>
        <begin position="109"/>
        <end position="128"/>
    </location>
</feature>
<comment type="caution">
    <text evidence="7">The sequence shown here is derived from an EMBL/GenBank/DDBJ whole genome shotgun (WGS) entry which is preliminary data.</text>
</comment>
<evidence type="ECO:0000256" key="1">
    <source>
        <dbReference type="ARBA" id="ARBA00004141"/>
    </source>
</evidence>
<dbReference type="EMBL" id="VNIA01000002">
    <property type="protein sequence ID" value="TYP98777.1"/>
    <property type="molecule type" value="Genomic_DNA"/>
</dbReference>
<evidence type="ECO:0000313" key="8">
    <source>
        <dbReference type="Proteomes" id="UP000323136"/>
    </source>
</evidence>
<keyword evidence="8" id="KW-1185">Reference proteome</keyword>
<dbReference type="InterPro" id="IPR012506">
    <property type="entry name" value="TMEM86B-like"/>
</dbReference>
<evidence type="ECO:0000313" key="7">
    <source>
        <dbReference type="EMBL" id="TYP98777.1"/>
    </source>
</evidence>
<feature type="transmembrane region" description="Helical" evidence="6">
    <location>
        <begin position="189"/>
        <end position="208"/>
    </location>
</feature>
<comment type="subcellular location">
    <subcellularLocation>
        <location evidence="1">Membrane</location>
        <topology evidence="1">Multi-pass membrane protein</topology>
    </subcellularLocation>
</comment>
<dbReference type="GO" id="GO:0016020">
    <property type="term" value="C:membrane"/>
    <property type="evidence" value="ECO:0007669"/>
    <property type="project" value="UniProtKB-SubCell"/>
</dbReference>
<accession>A0A5S5DSB5</accession>
<feature type="transmembrane region" description="Helical" evidence="6">
    <location>
        <begin position="166"/>
        <end position="183"/>
    </location>
</feature>
<evidence type="ECO:0000256" key="5">
    <source>
        <dbReference type="ARBA" id="ARBA00023136"/>
    </source>
</evidence>
<evidence type="ECO:0000256" key="6">
    <source>
        <dbReference type="SAM" id="Phobius"/>
    </source>
</evidence>
<comment type="similarity">
    <text evidence="2">Belongs to the TMEM86 family.</text>
</comment>
<gene>
    <name evidence="7" type="ORF">C7447_10292</name>
</gene>
<sequence length="217" mass="25542">MFTKKLDFYTLLFILTSFLSLFFIDSGDVMIEMVIKLLSLISLSFLYLSRSKKINYWYLLVLLCSIVSDAFLVFDDAFLIIGTLFLLINRVLYIIIARRAFFETEHKTLLLYFLPFFAVFAIVFPQLKSYLGELSYTILIMGLLSTIMALFAFINYLNKMTIKNKFFFLGMLIITIADILIAFNKFIDYKLLYVIFYTILYYIARYLICKAMIVEKN</sequence>
<dbReference type="RefSeq" id="WP_148869591.1">
    <property type="nucleotide sequence ID" value="NZ_VNIA01000002.1"/>
</dbReference>
<keyword evidence="5 6" id="KW-0472">Membrane</keyword>
<feature type="transmembrane region" description="Helical" evidence="6">
    <location>
        <begin position="78"/>
        <end position="97"/>
    </location>
</feature>
<feature type="transmembrane region" description="Helical" evidence="6">
    <location>
        <begin position="134"/>
        <end position="154"/>
    </location>
</feature>
<evidence type="ECO:0000256" key="2">
    <source>
        <dbReference type="ARBA" id="ARBA00007375"/>
    </source>
</evidence>
<evidence type="ECO:0000256" key="3">
    <source>
        <dbReference type="ARBA" id="ARBA00022692"/>
    </source>
</evidence>
<dbReference type="Proteomes" id="UP000323136">
    <property type="component" value="Unassembled WGS sequence"/>
</dbReference>
<reference evidence="7 8" key="1">
    <citation type="submission" date="2019-07" db="EMBL/GenBank/DDBJ databases">
        <title>Genomic Encyclopedia of Type Strains, Phase IV (KMG-IV): sequencing the most valuable type-strain genomes for metagenomic binning, comparative biology and taxonomic classification.</title>
        <authorList>
            <person name="Goeker M."/>
        </authorList>
    </citation>
    <scope>NUCLEOTIDE SEQUENCE [LARGE SCALE GENOMIC DNA]</scope>
    <source>
        <strain evidence="7 8">DSM 18961</strain>
    </source>
</reference>
<dbReference type="OrthoDB" id="1189518at2"/>
<keyword evidence="3 6" id="KW-0812">Transmembrane</keyword>
<name>A0A5S5DSB5_9FLAO</name>
<feature type="transmembrane region" description="Helical" evidence="6">
    <location>
        <begin position="7"/>
        <end position="24"/>
    </location>
</feature>
<protein>
    <submittedName>
        <fullName evidence="7">YhhN-like protein</fullName>
    </submittedName>
</protein>
<keyword evidence="4 6" id="KW-1133">Transmembrane helix</keyword>
<dbReference type="Pfam" id="PF07947">
    <property type="entry name" value="YhhN"/>
    <property type="match status" value="1"/>
</dbReference>
<feature type="transmembrane region" description="Helical" evidence="6">
    <location>
        <begin position="30"/>
        <end position="48"/>
    </location>
</feature>
<organism evidence="7 8">
    <name type="scientific">Tenacibaculum adriaticum</name>
    <dbReference type="NCBI Taxonomy" id="413713"/>
    <lineage>
        <taxon>Bacteria</taxon>
        <taxon>Pseudomonadati</taxon>
        <taxon>Bacteroidota</taxon>
        <taxon>Flavobacteriia</taxon>
        <taxon>Flavobacteriales</taxon>
        <taxon>Flavobacteriaceae</taxon>
        <taxon>Tenacibaculum</taxon>
    </lineage>
</organism>
<evidence type="ECO:0000256" key="4">
    <source>
        <dbReference type="ARBA" id="ARBA00022989"/>
    </source>
</evidence>